<feature type="domain" description="Metallo-beta-lactamase" evidence="7">
    <location>
        <begin position="53"/>
        <end position="273"/>
    </location>
</feature>
<dbReference type="RefSeq" id="WP_394845673.1">
    <property type="nucleotide sequence ID" value="NZ_CP089982.1"/>
</dbReference>
<proteinExistence type="inferred from homology"/>
<sequence>MMRLTVLGSAAGGGFPQWNCGCPQCVAVRGNHADFQGRTQDSVAATCDGESYVVLNASPDILEQIKRTRALWPRAPRHSPIRAIVLTNGDMDHVLGLFSLRESYPLALYATETVWRGLESNAFLRTLQRFEGHVVWRRLEIGRDTEIRDAAGESTGVHLRAFAAPGKLPVHLMGHGTPSPEDNVGLVLHDGSAPRRSAVYLTACAHLETLSELEGHSALLFDGTFYREDELVRLGLSHAVAKDMAHLPIQVDDGRGSLARLSSLAGRKIYTHINNTNPILSNSSEERRTVESAGFEIAFDGMDITL</sequence>
<evidence type="ECO:0000313" key="9">
    <source>
        <dbReference type="Proteomes" id="UP001379533"/>
    </source>
</evidence>
<name>A0ABZ2KDX6_9BACT</name>
<dbReference type="InterPro" id="IPR011842">
    <property type="entry name" value="PQQ_synth_PqqB"/>
</dbReference>
<evidence type="ECO:0000256" key="6">
    <source>
        <dbReference type="HAMAP-Rule" id="MF_00653"/>
    </source>
</evidence>
<evidence type="ECO:0000259" key="7">
    <source>
        <dbReference type="Pfam" id="PF12706"/>
    </source>
</evidence>
<dbReference type="Proteomes" id="UP001379533">
    <property type="component" value="Chromosome"/>
</dbReference>
<evidence type="ECO:0000313" key="8">
    <source>
        <dbReference type="EMBL" id="WXA95064.1"/>
    </source>
</evidence>
<dbReference type="EMBL" id="CP089982">
    <property type="protein sequence ID" value="WXA95064.1"/>
    <property type="molecule type" value="Genomic_DNA"/>
</dbReference>
<reference evidence="8 9" key="1">
    <citation type="submission" date="2021-12" db="EMBL/GenBank/DDBJ databases">
        <title>Discovery of the Pendulisporaceae a myxobacterial family with distinct sporulation behavior and unique specialized metabolism.</title>
        <authorList>
            <person name="Garcia R."/>
            <person name="Popoff A."/>
            <person name="Bader C.D."/>
            <person name="Loehr J."/>
            <person name="Walesch S."/>
            <person name="Walt C."/>
            <person name="Boldt J."/>
            <person name="Bunk B."/>
            <person name="Haeckl F.J.F.P.J."/>
            <person name="Gunesch A.P."/>
            <person name="Birkelbach J."/>
            <person name="Nuebel U."/>
            <person name="Pietschmann T."/>
            <person name="Bach T."/>
            <person name="Mueller R."/>
        </authorList>
    </citation>
    <scope>NUCLEOTIDE SEQUENCE [LARGE SCALE GENOMIC DNA]</scope>
    <source>
        <strain evidence="8 9">MSr12523</strain>
    </source>
</reference>
<comment type="pathway">
    <text evidence="1 6">Cofactor biosynthesis; pyrroloquinoline quinone biosynthesis.</text>
</comment>
<gene>
    <name evidence="6 8" type="primary">pqqB</name>
    <name evidence="8" type="ORF">LZC95_52665</name>
</gene>
<evidence type="ECO:0000256" key="1">
    <source>
        <dbReference type="ARBA" id="ARBA00004886"/>
    </source>
</evidence>
<keyword evidence="4 6" id="KW-0813">Transport</keyword>
<evidence type="ECO:0000256" key="4">
    <source>
        <dbReference type="ARBA" id="ARBA00022448"/>
    </source>
</evidence>
<keyword evidence="5 6" id="KW-0884">PQQ biosynthesis</keyword>
<comment type="function">
    <text evidence="6">May be involved in the transport of PQQ or its precursor to the periplasm.</text>
</comment>
<protein>
    <recommendedName>
        <fullName evidence="3 6">Coenzyme PQQ synthesis protein B</fullName>
    </recommendedName>
    <alternativeName>
        <fullName evidence="6">Pyrroloquinoline quinone biosynthesis protein B</fullName>
    </alternativeName>
</protein>
<keyword evidence="9" id="KW-1185">Reference proteome</keyword>
<evidence type="ECO:0000256" key="2">
    <source>
        <dbReference type="ARBA" id="ARBA00008481"/>
    </source>
</evidence>
<dbReference type="InterPro" id="IPR036866">
    <property type="entry name" value="RibonucZ/Hydroxyglut_hydro"/>
</dbReference>
<accession>A0ABZ2KDX6</accession>
<dbReference type="NCBIfam" id="TIGR02108">
    <property type="entry name" value="PQQ_syn_pqqB"/>
    <property type="match status" value="1"/>
</dbReference>
<dbReference type="InterPro" id="IPR001279">
    <property type="entry name" value="Metallo-B-lactamas"/>
</dbReference>
<evidence type="ECO:0000256" key="3">
    <source>
        <dbReference type="ARBA" id="ARBA00015084"/>
    </source>
</evidence>
<organism evidence="8 9">
    <name type="scientific">Pendulispora brunnea</name>
    <dbReference type="NCBI Taxonomy" id="2905690"/>
    <lineage>
        <taxon>Bacteria</taxon>
        <taxon>Pseudomonadati</taxon>
        <taxon>Myxococcota</taxon>
        <taxon>Myxococcia</taxon>
        <taxon>Myxococcales</taxon>
        <taxon>Sorangiineae</taxon>
        <taxon>Pendulisporaceae</taxon>
        <taxon>Pendulispora</taxon>
    </lineage>
</organism>
<dbReference type="HAMAP" id="MF_00653">
    <property type="entry name" value="PQQ_syn_PqqB"/>
    <property type="match status" value="1"/>
</dbReference>
<dbReference type="SUPFAM" id="SSF56281">
    <property type="entry name" value="Metallo-hydrolase/oxidoreductase"/>
    <property type="match status" value="1"/>
</dbReference>
<comment type="similarity">
    <text evidence="2 6">Belongs to the PqqB family.</text>
</comment>
<evidence type="ECO:0000256" key="5">
    <source>
        <dbReference type="ARBA" id="ARBA00022905"/>
    </source>
</evidence>
<dbReference type="Pfam" id="PF12706">
    <property type="entry name" value="Lactamase_B_2"/>
    <property type="match status" value="1"/>
</dbReference>
<dbReference type="Gene3D" id="3.60.15.10">
    <property type="entry name" value="Ribonuclease Z/Hydroxyacylglutathione hydrolase-like"/>
    <property type="match status" value="1"/>
</dbReference>